<keyword evidence="1" id="KW-0812">Transmembrane</keyword>
<evidence type="ECO:0000313" key="3">
    <source>
        <dbReference type="Proteomes" id="UP000712600"/>
    </source>
</evidence>
<keyword evidence="1" id="KW-1133">Transmembrane helix</keyword>
<comment type="caution">
    <text evidence="2">The sequence shown here is derived from an EMBL/GenBank/DDBJ whole genome shotgun (WGS) entry which is preliminary data.</text>
</comment>
<dbReference type="Proteomes" id="UP000712600">
    <property type="component" value="Unassembled WGS sequence"/>
</dbReference>
<sequence>MVSVTELLHIVTSIGFIGFSFLLTGFKRALNYSSEIEFHTTTLQLQLFGMDDLGLLNRLFETDIESTGKKRINNYSNPRWIGVIKGALEDEDLAMLNSSQFGIY</sequence>
<proteinExistence type="predicted"/>
<accession>A0A8S9NPY6</accession>
<organism evidence="2 3">
    <name type="scientific">Brassica cretica</name>
    <name type="common">Mustard</name>
    <dbReference type="NCBI Taxonomy" id="69181"/>
    <lineage>
        <taxon>Eukaryota</taxon>
        <taxon>Viridiplantae</taxon>
        <taxon>Streptophyta</taxon>
        <taxon>Embryophyta</taxon>
        <taxon>Tracheophyta</taxon>
        <taxon>Spermatophyta</taxon>
        <taxon>Magnoliopsida</taxon>
        <taxon>eudicotyledons</taxon>
        <taxon>Gunneridae</taxon>
        <taxon>Pentapetalae</taxon>
        <taxon>rosids</taxon>
        <taxon>malvids</taxon>
        <taxon>Brassicales</taxon>
        <taxon>Brassicaceae</taxon>
        <taxon>Brassiceae</taxon>
        <taxon>Brassica</taxon>
    </lineage>
</organism>
<keyword evidence="1" id="KW-0472">Membrane</keyword>
<gene>
    <name evidence="2" type="ORF">F2Q69_00042550</name>
</gene>
<reference evidence="2" key="1">
    <citation type="submission" date="2019-12" db="EMBL/GenBank/DDBJ databases">
        <title>Genome sequencing and annotation of Brassica cretica.</title>
        <authorList>
            <person name="Studholme D.J."/>
            <person name="Sarris P."/>
        </authorList>
    </citation>
    <scope>NUCLEOTIDE SEQUENCE</scope>
    <source>
        <strain evidence="2">PFS-109/04</strain>
        <tissue evidence="2">Leaf</tissue>
    </source>
</reference>
<dbReference type="AlphaFoldDB" id="A0A8S9NPY6"/>
<name>A0A8S9NPY6_BRACR</name>
<dbReference type="EMBL" id="QGKX02001621">
    <property type="protein sequence ID" value="KAF3504221.1"/>
    <property type="molecule type" value="Genomic_DNA"/>
</dbReference>
<protein>
    <submittedName>
        <fullName evidence="2">Uncharacterized protein</fullName>
    </submittedName>
</protein>
<feature type="transmembrane region" description="Helical" evidence="1">
    <location>
        <begin position="6"/>
        <end position="26"/>
    </location>
</feature>
<evidence type="ECO:0000256" key="1">
    <source>
        <dbReference type="SAM" id="Phobius"/>
    </source>
</evidence>
<evidence type="ECO:0000313" key="2">
    <source>
        <dbReference type="EMBL" id="KAF3504221.1"/>
    </source>
</evidence>